<proteinExistence type="predicted"/>
<feature type="compositionally biased region" description="Polar residues" evidence="9">
    <location>
        <begin position="464"/>
        <end position="475"/>
    </location>
</feature>
<dbReference type="InterPro" id="IPR001060">
    <property type="entry name" value="FCH_dom"/>
</dbReference>
<dbReference type="Gene3D" id="2.30.30.40">
    <property type="entry name" value="SH3 Domains"/>
    <property type="match status" value="1"/>
</dbReference>
<reference evidence="12" key="1">
    <citation type="submission" date="2014-09" db="EMBL/GenBank/DDBJ databases">
        <title>Draft genome sequence of an oleaginous Mucoromycotina fungus Mucor ambiguus NBRC6742.</title>
        <authorList>
            <person name="Takeda I."/>
            <person name="Yamane N."/>
            <person name="Morita T."/>
            <person name="Tamano K."/>
            <person name="Machida M."/>
            <person name="Baker S."/>
            <person name="Koike H."/>
        </authorList>
    </citation>
    <scope>NUCLEOTIDE SEQUENCE</scope>
    <source>
        <strain evidence="12">NBRC 6742</strain>
    </source>
</reference>
<evidence type="ECO:0000256" key="8">
    <source>
        <dbReference type="SAM" id="Coils"/>
    </source>
</evidence>
<dbReference type="OrthoDB" id="5971719at2759"/>
<evidence type="ECO:0000256" key="1">
    <source>
        <dbReference type="ARBA" id="ARBA00004245"/>
    </source>
</evidence>
<keyword evidence="5" id="KW-0206">Cytoskeleton</keyword>
<evidence type="ECO:0000256" key="3">
    <source>
        <dbReference type="ARBA" id="ARBA00022490"/>
    </source>
</evidence>
<feature type="coiled-coil region" evidence="8">
    <location>
        <begin position="149"/>
        <end position="201"/>
    </location>
</feature>
<dbReference type="InterPro" id="IPR027267">
    <property type="entry name" value="AH/BAR_dom_sf"/>
</dbReference>
<protein>
    <recommendedName>
        <fullName evidence="14">SH3 domain-containing protein</fullName>
    </recommendedName>
</protein>
<feature type="region of interest" description="Disordered" evidence="9">
    <location>
        <begin position="736"/>
        <end position="755"/>
    </location>
</feature>
<feature type="compositionally biased region" description="Low complexity" evidence="9">
    <location>
        <begin position="623"/>
        <end position="657"/>
    </location>
</feature>
<name>A0A0C9M218_9FUNG</name>
<feature type="compositionally biased region" description="Basic and acidic residues" evidence="9">
    <location>
        <begin position="307"/>
        <end position="321"/>
    </location>
</feature>
<feature type="compositionally biased region" description="Low complexity" evidence="9">
    <location>
        <begin position="332"/>
        <end position="345"/>
    </location>
</feature>
<keyword evidence="7 8" id="KW-0175">Coiled coil</keyword>
<dbReference type="GO" id="GO:0030036">
    <property type="term" value="P:actin cytoskeleton organization"/>
    <property type="evidence" value="ECO:0007669"/>
    <property type="project" value="UniProtKB-ARBA"/>
</dbReference>
<feature type="domain" description="F-BAR" evidence="11">
    <location>
        <begin position="11"/>
        <end position="261"/>
    </location>
</feature>
<dbReference type="GO" id="GO:0005886">
    <property type="term" value="C:plasma membrane"/>
    <property type="evidence" value="ECO:0007669"/>
    <property type="project" value="TreeGrafter"/>
</dbReference>
<organism evidence="12">
    <name type="scientific">Mucor ambiguus</name>
    <dbReference type="NCBI Taxonomy" id="91626"/>
    <lineage>
        <taxon>Eukaryota</taxon>
        <taxon>Fungi</taxon>
        <taxon>Fungi incertae sedis</taxon>
        <taxon>Mucoromycota</taxon>
        <taxon>Mucoromycotina</taxon>
        <taxon>Mucoromycetes</taxon>
        <taxon>Mucorales</taxon>
        <taxon>Mucorineae</taxon>
        <taxon>Mucoraceae</taxon>
        <taxon>Mucor</taxon>
    </lineage>
</organism>
<evidence type="ECO:0000259" key="11">
    <source>
        <dbReference type="PROSITE" id="PS51741"/>
    </source>
</evidence>
<dbReference type="SUPFAM" id="SSF103657">
    <property type="entry name" value="BAR/IMD domain-like"/>
    <property type="match status" value="1"/>
</dbReference>
<keyword evidence="13" id="KW-1185">Reference proteome</keyword>
<feature type="compositionally biased region" description="Basic and acidic residues" evidence="9">
    <location>
        <begin position="476"/>
        <end position="503"/>
    </location>
</feature>
<dbReference type="Pfam" id="PF00611">
    <property type="entry name" value="FCH"/>
    <property type="match status" value="1"/>
</dbReference>
<feature type="compositionally biased region" description="Basic and acidic residues" evidence="9">
    <location>
        <begin position="592"/>
        <end position="601"/>
    </location>
</feature>
<evidence type="ECO:0000313" key="12">
    <source>
        <dbReference type="EMBL" id="GAN02656.1"/>
    </source>
</evidence>
<dbReference type="SUPFAM" id="SSF50044">
    <property type="entry name" value="SH3-domain"/>
    <property type="match status" value="1"/>
</dbReference>
<accession>A0A0C9M218</accession>
<dbReference type="PROSITE" id="PS50002">
    <property type="entry name" value="SH3"/>
    <property type="match status" value="1"/>
</dbReference>
<evidence type="ECO:0000256" key="6">
    <source>
        <dbReference type="PROSITE-ProRule" id="PRU00192"/>
    </source>
</evidence>
<evidence type="ECO:0008006" key="14">
    <source>
        <dbReference type="Google" id="ProtNLM"/>
    </source>
</evidence>
<dbReference type="GO" id="GO:0030864">
    <property type="term" value="C:cortical actin cytoskeleton"/>
    <property type="evidence" value="ECO:0007669"/>
    <property type="project" value="UniProtKB-ARBA"/>
</dbReference>
<dbReference type="SMART" id="SM00055">
    <property type="entry name" value="FCH"/>
    <property type="match status" value="1"/>
</dbReference>
<comment type="subcellular location">
    <subcellularLocation>
        <location evidence="1">Cytoplasm</location>
        <location evidence="1">Cytoskeleton</location>
    </subcellularLocation>
</comment>
<evidence type="ECO:0000256" key="9">
    <source>
        <dbReference type="SAM" id="MobiDB-lite"/>
    </source>
</evidence>
<sequence>MKADTTATPMPRFQDNFWESSERNGITTLIERMRGAKQTCERYKHAYEARILLEEEYGKTLLQITQKQKASSVENGSSKAAMDAMQHEFMSVAESHLHLSKLLRENVATPLGALLNKQKVLRKEAQTSIQKLYNNRQIQVHFVRRAHKRHNLEIEKANLMVQQQATENDKRAAFKMAEITIEKLKKVYDEALADLDKIVQDWNLEWQRTCESFEQLEVERLEFFKSNLSNCANLMIGCLENEVQACERVNTEALKVNVTQDLVEFVQTNKSSDVVPSPMEYIKLHAYHEANQDKGDLKHTHHVLRDNIDAEDHSESEDRVRVHLQHRRRRSSVSSMASEGTSSISKSSLLAKAAAASSVPTTTTADKIAHLKETAKPSPSPVVDLPSTEPVLMMGVMEVYPSDEEDDEEEYEYVTETDTDTDAEAEEDEEEEHVEVIEAKHQEQPVHDNVSQETNSLKVADTIQAPSPSPATNKSQDADMNTKQDDKVDRLKSAYQEIRKERQASPSSLLAKQPFNPQRRVSFVEDAESPIDIFKGNPARIVDPTTTTLNSAPPAPVHQSTQQEHDRNQDDADEEEEDYEGTSESAAFELDDMLRELDSKRIARSGAGEESTRSYRHSDIKPSASMSSPSLLQQQQQQRRSIPSQYYHQQESSYQTSGRRMSSVEPVRPAYSQSSSLQSNKSSNYMDLYDPFNSLSSKDTGTVSTKHGSMESSLSKSTTPPSVQLMHERMLKDKQQGSYYGSVSSSSSSGGSVRSIGQQAYHNDKFVQDYYRVGSNQAPAAADETAKEGHFIDFAFALYDYEASDEGEIGFSEGDLLGIISKNEDEEQGWWEASLLNSRNQKIVRTGLVPSNFLETASSTTK</sequence>
<dbReference type="InterPro" id="IPR001452">
    <property type="entry name" value="SH3_domain"/>
</dbReference>
<dbReference type="EMBL" id="DF836315">
    <property type="protein sequence ID" value="GAN02656.1"/>
    <property type="molecule type" value="Genomic_DNA"/>
</dbReference>
<evidence type="ECO:0000313" key="13">
    <source>
        <dbReference type="Proteomes" id="UP000053815"/>
    </source>
</evidence>
<dbReference type="STRING" id="91626.A0A0C9M218"/>
<dbReference type="Proteomes" id="UP000053815">
    <property type="component" value="Unassembled WGS sequence"/>
</dbReference>
<gene>
    <name evidence="12" type="ORF">MAM1_0026c02101</name>
</gene>
<feature type="domain" description="SH3" evidence="10">
    <location>
        <begin position="790"/>
        <end position="859"/>
    </location>
</feature>
<evidence type="ECO:0000256" key="5">
    <source>
        <dbReference type="ARBA" id="ARBA00023212"/>
    </source>
</evidence>
<dbReference type="PRINTS" id="PR00452">
    <property type="entry name" value="SH3DOMAIN"/>
</dbReference>
<dbReference type="AlphaFoldDB" id="A0A0C9M218"/>
<dbReference type="Pfam" id="PF00018">
    <property type="entry name" value="SH3_1"/>
    <property type="match status" value="1"/>
</dbReference>
<feature type="compositionally biased region" description="Low complexity" evidence="9">
    <location>
        <begin position="672"/>
        <end position="682"/>
    </location>
</feature>
<dbReference type="PANTHER" id="PTHR23065:SF7">
    <property type="entry name" value="NOSTRIN, ISOFORM H"/>
    <property type="match status" value="1"/>
</dbReference>
<dbReference type="InterPro" id="IPR031160">
    <property type="entry name" value="F_BAR_dom"/>
</dbReference>
<evidence type="ECO:0000256" key="2">
    <source>
        <dbReference type="ARBA" id="ARBA00022443"/>
    </source>
</evidence>
<dbReference type="PROSITE" id="PS51741">
    <property type="entry name" value="F_BAR"/>
    <property type="match status" value="1"/>
</dbReference>
<feature type="compositionally biased region" description="Low complexity" evidence="9">
    <location>
        <begin position="737"/>
        <end position="753"/>
    </location>
</feature>
<keyword evidence="2 6" id="KW-0728">SH3 domain</keyword>
<dbReference type="PANTHER" id="PTHR23065">
    <property type="entry name" value="PROLINE-SERINE-THREONINE PHOSPHATASE INTERACTING PROTEIN 1"/>
    <property type="match status" value="1"/>
</dbReference>
<dbReference type="InterPro" id="IPR036028">
    <property type="entry name" value="SH3-like_dom_sf"/>
</dbReference>
<keyword evidence="4" id="KW-0597">Phosphoprotein</keyword>
<dbReference type="CDD" id="cd00174">
    <property type="entry name" value="SH3"/>
    <property type="match status" value="1"/>
</dbReference>
<feature type="region of interest" description="Disordered" evidence="9">
    <location>
        <begin position="307"/>
        <end position="345"/>
    </location>
</feature>
<evidence type="ECO:0000256" key="4">
    <source>
        <dbReference type="ARBA" id="ARBA00022553"/>
    </source>
</evidence>
<dbReference type="Gene3D" id="1.20.1270.60">
    <property type="entry name" value="Arfaptin homology (AH) domain/BAR domain"/>
    <property type="match status" value="1"/>
</dbReference>
<dbReference type="SMART" id="SM00326">
    <property type="entry name" value="SH3"/>
    <property type="match status" value="1"/>
</dbReference>
<evidence type="ECO:0000256" key="7">
    <source>
        <dbReference type="PROSITE-ProRule" id="PRU01077"/>
    </source>
</evidence>
<keyword evidence="3" id="KW-0963">Cytoplasm</keyword>
<feature type="compositionally biased region" description="Basic residues" evidence="9">
    <location>
        <begin position="322"/>
        <end position="331"/>
    </location>
</feature>
<feature type="compositionally biased region" description="Acidic residues" evidence="9">
    <location>
        <begin position="401"/>
        <end position="433"/>
    </location>
</feature>
<feature type="region of interest" description="Disordered" evidence="9">
    <location>
        <begin position="401"/>
        <end position="522"/>
    </location>
</feature>
<feature type="region of interest" description="Disordered" evidence="9">
    <location>
        <begin position="535"/>
        <end position="682"/>
    </location>
</feature>
<feature type="compositionally biased region" description="Basic and acidic residues" evidence="9">
    <location>
        <begin position="610"/>
        <end position="620"/>
    </location>
</feature>
<feature type="compositionally biased region" description="Basic and acidic residues" evidence="9">
    <location>
        <begin position="434"/>
        <end position="446"/>
    </location>
</feature>
<feature type="compositionally biased region" description="Acidic residues" evidence="9">
    <location>
        <begin position="571"/>
        <end position="581"/>
    </location>
</feature>
<feature type="region of interest" description="Disordered" evidence="9">
    <location>
        <begin position="696"/>
        <end position="722"/>
    </location>
</feature>
<evidence type="ECO:0000259" key="10">
    <source>
        <dbReference type="PROSITE" id="PS50002"/>
    </source>
</evidence>